<proteinExistence type="predicted"/>
<evidence type="ECO:0000313" key="2">
    <source>
        <dbReference type="EMBL" id="ERI85129.1"/>
    </source>
</evidence>
<dbReference type="OrthoDB" id="1027344at2"/>
<dbReference type="Proteomes" id="UP000016496">
    <property type="component" value="Unassembled WGS sequence"/>
</dbReference>
<comment type="caution">
    <text evidence="2">The sequence shown here is derived from an EMBL/GenBank/DDBJ whole genome shotgun (WGS) entry which is preliminary data.</text>
</comment>
<keyword evidence="1" id="KW-0812">Transmembrane</keyword>
<feature type="transmembrane region" description="Helical" evidence="1">
    <location>
        <begin position="53"/>
        <end position="72"/>
    </location>
</feature>
<reference evidence="2 3" key="1">
    <citation type="submission" date="2013-08" db="EMBL/GenBank/DDBJ databases">
        <authorList>
            <person name="Weinstock G."/>
            <person name="Sodergren E."/>
            <person name="Wylie T."/>
            <person name="Fulton L."/>
            <person name="Fulton R."/>
            <person name="Fronick C."/>
            <person name="O'Laughlin M."/>
            <person name="Godfrey J."/>
            <person name="Miner T."/>
            <person name="Herter B."/>
            <person name="Appelbaum E."/>
            <person name="Cordes M."/>
            <person name="Lek S."/>
            <person name="Wollam A."/>
            <person name="Pepin K.H."/>
            <person name="Palsikar V.B."/>
            <person name="Mitreva M."/>
            <person name="Wilson R.K."/>
        </authorList>
    </citation>
    <scope>NUCLEOTIDE SEQUENCE [LARGE SCALE GENOMIC DNA]</scope>
    <source>
        <strain evidence="2 3">F0041</strain>
    </source>
</reference>
<protein>
    <recommendedName>
        <fullName evidence="4">DUF4157 domain-containing protein</fullName>
    </recommendedName>
</protein>
<organism evidence="2 3">
    <name type="scientific">Bacteroides pyogenes F0041</name>
    <dbReference type="NCBI Taxonomy" id="1321819"/>
    <lineage>
        <taxon>Bacteria</taxon>
        <taxon>Pseudomonadati</taxon>
        <taxon>Bacteroidota</taxon>
        <taxon>Bacteroidia</taxon>
        <taxon>Bacteroidales</taxon>
        <taxon>Bacteroidaceae</taxon>
        <taxon>Bacteroides</taxon>
    </lineage>
</organism>
<dbReference type="EMBL" id="AWSV01000108">
    <property type="protein sequence ID" value="ERI85129.1"/>
    <property type="molecule type" value="Genomic_DNA"/>
</dbReference>
<dbReference type="AlphaFoldDB" id="U2C3T4"/>
<evidence type="ECO:0000256" key="1">
    <source>
        <dbReference type="SAM" id="Phobius"/>
    </source>
</evidence>
<feature type="transmembrane region" description="Helical" evidence="1">
    <location>
        <begin position="7"/>
        <end position="25"/>
    </location>
</feature>
<gene>
    <name evidence="2" type="ORF">HMPREF1981_02016</name>
</gene>
<dbReference type="PATRIC" id="fig|1321819.3.peg.1857"/>
<evidence type="ECO:0008006" key="4">
    <source>
        <dbReference type="Google" id="ProtNLM"/>
    </source>
</evidence>
<dbReference type="HOGENOM" id="CLU_137778_1_0_10"/>
<accession>U2C3T4</accession>
<sequence length="113" mass="13782">MKIVRNSIIPFKGFVAINLFGVLFVRKNVVLSDARYQRMIRHETTHTKQMKELLYLPFYVLYVLEWLVRLVMYREARKAYRNISFEREAYANQDNVFYNAGRKRYAFLKYIKK</sequence>
<name>U2C3T4_9BACE</name>
<evidence type="ECO:0000313" key="3">
    <source>
        <dbReference type="Proteomes" id="UP000016496"/>
    </source>
</evidence>
<keyword evidence="1" id="KW-1133">Transmembrane helix</keyword>
<keyword evidence="1" id="KW-0472">Membrane</keyword>